<reference evidence="1" key="1">
    <citation type="submission" date="2018-05" db="EMBL/GenBank/DDBJ databases">
        <authorList>
            <person name="Lanie J.A."/>
            <person name="Ng W.-L."/>
            <person name="Kazmierczak K.M."/>
            <person name="Andrzejewski T.M."/>
            <person name="Davidsen T.M."/>
            <person name="Wayne K.J."/>
            <person name="Tettelin H."/>
            <person name="Glass J.I."/>
            <person name="Rusch D."/>
            <person name="Podicherti R."/>
            <person name="Tsui H.-C.T."/>
            <person name="Winkler M.E."/>
        </authorList>
    </citation>
    <scope>NUCLEOTIDE SEQUENCE</scope>
</reference>
<gene>
    <name evidence="1" type="ORF">METZ01_LOCUS148235</name>
</gene>
<feature type="non-terminal residue" evidence="1">
    <location>
        <position position="24"/>
    </location>
</feature>
<protein>
    <submittedName>
        <fullName evidence="1">Uncharacterized protein</fullName>
    </submittedName>
</protein>
<dbReference type="EMBL" id="UINC01023534">
    <property type="protein sequence ID" value="SVA95381.1"/>
    <property type="molecule type" value="Genomic_DNA"/>
</dbReference>
<dbReference type="AlphaFoldDB" id="A0A382A2D5"/>
<name>A0A382A2D5_9ZZZZ</name>
<sequence length="24" mass="2751">MHSEELLIGLFTNLLILKNSKYSS</sequence>
<evidence type="ECO:0000313" key="1">
    <source>
        <dbReference type="EMBL" id="SVA95381.1"/>
    </source>
</evidence>
<organism evidence="1">
    <name type="scientific">marine metagenome</name>
    <dbReference type="NCBI Taxonomy" id="408172"/>
    <lineage>
        <taxon>unclassified sequences</taxon>
        <taxon>metagenomes</taxon>
        <taxon>ecological metagenomes</taxon>
    </lineage>
</organism>
<proteinExistence type="predicted"/>
<accession>A0A382A2D5</accession>